<reference evidence="1 2" key="1">
    <citation type="submission" date="2014-07" db="EMBL/GenBank/DDBJ databases">
        <authorList>
            <person name="McCorrison J."/>
            <person name="Sanka R."/>
            <person name="Torralba M."/>
            <person name="Gillis M."/>
            <person name="Haft D.H."/>
            <person name="Methe B."/>
            <person name="Sutton G."/>
            <person name="Nelson K.E."/>
        </authorList>
    </citation>
    <scope>NUCLEOTIDE SEQUENCE [LARGE SCALE GENOMIC DNA]</scope>
    <source>
        <strain evidence="1 2">DNF00424</strain>
    </source>
</reference>
<dbReference type="RefSeq" id="WP_036868523.1">
    <property type="nucleotide sequence ID" value="NZ_JRNJ01000022.1"/>
</dbReference>
<sequence>MLITTTNELRLYSPANAIDAIETLTGFIDSSEHDFLEEKLGKDLFVLLQKYYRGIGEAGIMTLIESIQRNETLLPYSQLLMLAQRCVCFDALGRAIDMQAISVNGSGVNVATSDDYGKADKDAISAYKQTCYKESHSAVNRLLIVLEEWMREVASVTGEGKDTDEYREKKEITDAWQKSRYFFLVGSLLIPSAQVLQEYVNIYDNREKYITLLPDLRYIQEDILAPVVGEELLDFLTDNAIKGAKDKKLARLIHRLRKAMVKHLIARTNFLKLSAPDLATVHNEAVLMVNNCVDYIRMYQSDFLSLAKDAMEASPIYDASENKVREPYESTFKNNEDGNVMFVIPALS</sequence>
<dbReference type="EMBL" id="JRNJ01000022">
    <property type="protein sequence ID" value="KGF29952.1"/>
    <property type="molecule type" value="Genomic_DNA"/>
</dbReference>
<gene>
    <name evidence="1" type="ORF">HMPREF2132_01900</name>
</gene>
<protein>
    <submittedName>
        <fullName evidence="1">Uncharacterized protein</fullName>
    </submittedName>
</protein>
<evidence type="ECO:0000313" key="1">
    <source>
        <dbReference type="EMBL" id="KGF29952.1"/>
    </source>
</evidence>
<evidence type="ECO:0000313" key="2">
    <source>
        <dbReference type="Proteomes" id="UP000029533"/>
    </source>
</evidence>
<accession>A0AAW3FH94</accession>
<comment type="caution">
    <text evidence="1">The sequence shown here is derived from an EMBL/GenBank/DDBJ whole genome shotgun (WGS) entry which is preliminary data.</text>
</comment>
<dbReference type="Proteomes" id="UP000029533">
    <property type="component" value="Unassembled WGS sequence"/>
</dbReference>
<dbReference type="AlphaFoldDB" id="A0AAW3FH94"/>
<name>A0AAW3FH94_9BACT</name>
<organism evidence="1 2">
    <name type="scientific">Prevotella histicola JCM 15637 = DNF00424</name>
    <dbReference type="NCBI Taxonomy" id="1236504"/>
    <lineage>
        <taxon>Bacteria</taxon>
        <taxon>Pseudomonadati</taxon>
        <taxon>Bacteroidota</taxon>
        <taxon>Bacteroidia</taxon>
        <taxon>Bacteroidales</taxon>
        <taxon>Prevotellaceae</taxon>
        <taxon>Prevotella</taxon>
    </lineage>
</organism>
<proteinExistence type="predicted"/>